<dbReference type="PROSITE" id="PS00079">
    <property type="entry name" value="MULTICOPPER_OXIDASE1"/>
    <property type="match status" value="2"/>
</dbReference>
<evidence type="ECO:0000256" key="1">
    <source>
        <dbReference type="ARBA" id="ARBA00022723"/>
    </source>
</evidence>
<protein>
    <submittedName>
        <fullName evidence="8">Copper-resistance protein, CopA family</fullName>
    </submittedName>
</protein>
<dbReference type="InterPro" id="IPR011707">
    <property type="entry name" value="Cu-oxidase-like_N"/>
</dbReference>
<dbReference type="InterPro" id="IPR006311">
    <property type="entry name" value="TAT_signal"/>
</dbReference>
<evidence type="ECO:0000259" key="7">
    <source>
        <dbReference type="Pfam" id="PF07732"/>
    </source>
</evidence>
<dbReference type="InterPro" id="IPR006376">
    <property type="entry name" value="Cu-R_CopA"/>
</dbReference>
<name>A0A1I1JF41_9GAMM</name>
<evidence type="ECO:0000259" key="6">
    <source>
        <dbReference type="Pfam" id="PF07731"/>
    </source>
</evidence>
<dbReference type="OrthoDB" id="9757546at2"/>
<dbReference type="Pfam" id="PF07731">
    <property type="entry name" value="Cu-oxidase_2"/>
    <property type="match status" value="1"/>
</dbReference>
<evidence type="ECO:0000259" key="5">
    <source>
        <dbReference type="Pfam" id="PF00394"/>
    </source>
</evidence>
<dbReference type="CDD" id="cd13874">
    <property type="entry name" value="CuRO_2_CopA"/>
    <property type="match status" value="1"/>
</dbReference>
<dbReference type="InterPro" id="IPR011706">
    <property type="entry name" value="Cu-oxidase_C"/>
</dbReference>
<accession>A0A1I1JF41</accession>
<evidence type="ECO:0000256" key="2">
    <source>
        <dbReference type="ARBA" id="ARBA00023002"/>
    </source>
</evidence>
<dbReference type="InterPro" id="IPR001117">
    <property type="entry name" value="Cu-oxidase_2nd"/>
</dbReference>
<dbReference type="Pfam" id="PF07732">
    <property type="entry name" value="Cu-oxidase_3"/>
    <property type="match status" value="1"/>
</dbReference>
<dbReference type="InterPro" id="IPR033138">
    <property type="entry name" value="Cu_oxidase_CS"/>
</dbReference>
<dbReference type="EMBL" id="FOLY01000003">
    <property type="protein sequence ID" value="SFC44050.1"/>
    <property type="molecule type" value="Genomic_DNA"/>
</dbReference>
<evidence type="ECO:0000313" key="8">
    <source>
        <dbReference type="EMBL" id="SFC44050.1"/>
    </source>
</evidence>
<dbReference type="SUPFAM" id="SSF49503">
    <property type="entry name" value="Cupredoxins"/>
    <property type="match status" value="3"/>
</dbReference>
<keyword evidence="3" id="KW-0186">Copper</keyword>
<proteinExistence type="predicted"/>
<dbReference type="GO" id="GO:0042597">
    <property type="term" value="C:periplasmic space"/>
    <property type="evidence" value="ECO:0007669"/>
    <property type="project" value="InterPro"/>
</dbReference>
<sequence length="620" mass="69440">MTHHSMDRERRRLLMALAGTGVLAGLEGLLPGYARGDALSPRAGLIGQVNGGASRSVSLDFNVRREQVAIASGHGAGVTVNHVIPAPLIEFWEGQNASLRVHNHLDEDTSIHWHGLLLPFQMDGVPGVSFPGIAPGTSFEARFPVRQNGTYWYHSHSGMQEQTGLTGPLIIHPAEPPRHRVDREYVIMLNDWTFEDPHRVMARLKSQSDYYNHHERTVGDFFEHVDKKGWAATLRDRLAWNNMRMSPRDIADVTGSTYTYLMNGRHPAVGWEGLFTPGERLRLRVINASAMSYFNFRIPGLVMTVVAADGKEVVPVDIDEFQIGVAETYDVMVEPRDALAFTLMAESMDRSGFAVGTLASRPGLRAEVPPLRQPPRRTMKDMGMAMDMNMEKDMGMGKDMNMSHDSMGDMSHEDMTSHMGRHDDSGGHADSDEHGAASGVVARHNADHHGAGNISVAQVQYDRLDEPGTGLAEVDHRVLVYSQLRNVEAMRDRRPPSRTIELHLTGNMERYMWSFDGREYSQSTPLEFPYGERIRLVLVNDTMMEHPIHLHGMFMELENGQDGHLPFKHTISVLPASRVSLLVTADEPGRWAFHCHLLYHMDAGMFRVVQVRPQEAAHHV</sequence>
<dbReference type="Gene3D" id="2.60.40.420">
    <property type="entry name" value="Cupredoxins - blue copper proteins"/>
    <property type="match status" value="3"/>
</dbReference>
<reference evidence="9" key="1">
    <citation type="submission" date="2016-10" db="EMBL/GenBank/DDBJ databases">
        <authorList>
            <person name="Varghese N."/>
            <person name="Submissions S."/>
        </authorList>
    </citation>
    <scope>NUCLEOTIDE SEQUENCE [LARGE SCALE GENOMIC DNA]</scope>
    <source>
        <strain evidence="9">DSM 23439</strain>
    </source>
</reference>
<dbReference type="PROSITE" id="PS51318">
    <property type="entry name" value="TAT"/>
    <property type="match status" value="1"/>
</dbReference>
<dbReference type="InterPro" id="IPR034282">
    <property type="entry name" value="CuRO_2_CopA"/>
</dbReference>
<dbReference type="InterPro" id="IPR008972">
    <property type="entry name" value="Cupredoxin"/>
</dbReference>
<dbReference type="InterPro" id="IPR045087">
    <property type="entry name" value="Cu-oxidase_fam"/>
</dbReference>
<dbReference type="RefSeq" id="WP_090132188.1">
    <property type="nucleotide sequence ID" value="NZ_FOLY01000003.1"/>
</dbReference>
<dbReference type="NCBIfam" id="TIGR01480">
    <property type="entry name" value="copper_res_A"/>
    <property type="match status" value="1"/>
</dbReference>
<dbReference type="InterPro" id="IPR034279">
    <property type="entry name" value="CuRO_3_CopA"/>
</dbReference>
<evidence type="ECO:0000313" key="9">
    <source>
        <dbReference type="Proteomes" id="UP000199046"/>
    </source>
</evidence>
<dbReference type="CDD" id="cd13896">
    <property type="entry name" value="CuRO_3_CopA"/>
    <property type="match status" value="1"/>
</dbReference>
<organism evidence="8 9">
    <name type="scientific">Kushneria avicenniae</name>
    <dbReference type="NCBI Taxonomy" id="402385"/>
    <lineage>
        <taxon>Bacteria</taxon>
        <taxon>Pseudomonadati</taxon>
        <taxon>Pseudomonadota</taxon>
        <taxon>Gammaproteobacteria</taxon>
        <taxon>Oceanospirillales</taxon>
        <taxon>Halomonadaceae</taxon>
        <taxon>Kushneria</taxon>
    </lineage>
</organism>
<dbReference type="InterPro" id="IPR002355">
    <property type="entry name" value="Cu_oxidase_Cu_BS"/>
</dbReference>
<keyword evidence="9" id="KW-1185">Reference proteome</keyword>
<dbReference type="AlphaFoldDB" id="A0A1I1JF41"/>
<evidence type="ECO:0000256" key="4">
    <source>
        <dbReference type="SAM" id="MobiDB-lite"/>
    </source>
</evidence>
<dbReference type="PANTHER" id="PTHR11709:SF394">
    <property type="entry name" value="FI03373P-RELATED"/>
    <property type="match status" value="1"/>
</dbReference>
<keyword evidence="2" id="KW-0560">Oxidoreductase</keyword>
<dbReference type="PANTHER" id="PTHR11709">
    <property type="entry name" value="MULTI-COPPER OXIDASE"/>
    <property type="match status" value="1"/>
</dbReference>
<dbReference type="Proteomes" id="UP000199046">
    <property type="component" value="Unassembled WGS sequence"/>
</dbReference>
<feature type="region of interest" description="Disordered" evidence="4">
    <location>
        <begin position="408"/>
        <end position="435"/>
    </location>
</feature>
<feature type="domain" description="Plastocyanin-like" evidence="7">
    <location>
        <begin position="63"/>
        <end position="174"/>
    </location>
</feature>
<evidence type="ECO:0000256" key="3">
    <source>
        <dbReference type="ARBA" id="ARBA00023008"/>
    </source>
</evidence>
<feature type="domain" description="Plastocyanin-like" evidence="5">
    <location>
        <begin position="184"/>
        <end position="346"/>
    </location>
</feature>
<keyword evidence="1" id="KW-0479">Metal-binding</keyword>
<feature type="domain" description="Plastocyanin-like" evidence="6">
    <location>
        <begin position="494"/>
        <end position="614"/>
    </location>
</feature>
<dbReference type="STRING" id="402385.SAMN05421848_1369"/>
<gene>
    <name evidence="8" type="ORF">SAMN05421848_1369</name>
</gene>
<dbReference type="GO" id="GO:0005507">
    <property type="term" value="F:copper ion binding"/>
    <property type="evidence" value="ECO:0007669"/>
    <property type="project" value="InterPro"/>
</dbReference>
<dbReference type="PROSITE" id="PS00080">
    <property type="entry name" value="MULTICOPPER_OXIDASE2"/>
    <property type="match status" value="1"/>
</dbReference>
<dbReference type="GO" id="GO:0016491">
    <property type="term" value="F:oxidoreductase activity"/>
    <property type="evidence" value="ECO:0007669"/>
    <property type="project" value="UniProtKB-KW"/>
</dbReference>
<dbReference type="Pfam" id="PF00394">
    <property type="entry name" value="Cu-oxidase"/>
    <property type="match status" value="1"/>
</dbReference>